<keyword evidence="3 6" id="KW-1133">Transmembrane helix</keyword>
<feature type="transmembrane region" description="Helical" evidence="6">
    <location>
        <begin position="150"/>
        <end position="168"/>
    </location>
</feature>
<keyword evidence="2 6" id="KW-0812">Transmembrane</keyword>
<dbReference type="EMBL" id="VIIS01000351">
    <property type="protein sequence ID" value="KAF0310069.1"/>
    <property type="molecule type" value="Genomic_DNA"/>
</dbReference>
<keyword evidence="4 6" id="KW-0472">Membrane</keyword>
<dbReference type="InterPro" id="IPR036259">
    <property type="entry name" value="MFS_trans_sf"/>
</dbReference>
<evidence type="ECO:0000256" key="5">
    <source>
        <dbReference type="SAM" id="MobiDB-lite"/>
    </source>
</evidence>
<evidence type="ECO:0000256" key="6">
    <source>
        <dbReference type="SAM" id="Phobius"/>
    </source>
</evidence>
<dbReference type="Gene3D" id="1.20.1250.20">
    <property type="entry name" value="MFS general substrate transporter like domains"/>
    <property type="match status" value="1"/>
</dbReference>
<feature type="transmembrane region" description="Helical" evidence="6">
    <location>
        <begin position="320"/>
        <end position="338"/>
    </location>
</feature>
<dbReference type="SUPFAM" id="SSF103473">
    <property type="entry name" value="MFS general substrate transporter"/>
    <property type="match status" value="1"/>
</dbReference>
<dbReference type="InterPro" id="IPR020846">
    <property type="entry name" value="MFS_dom"/>
</dbReference>
<feature type="transmembrane region" description="Helical" evidence="6">
    <location>
        <begin position="344"/>
        <end position="367"/>
    </location>
</feature>
<comment type="subcellular location">
    <subcellularLocation>
        <location evidence="1">Membrane</location>
        <topology evidence="1">Multi-pass membrane protein</topology>
    </subcellularLocation>
</comment>
<evidence type="ECO:0000313" key="9">
    <source>
        <dbReference type="Proteomes" id="UP000440578"/>
    </source>
</evidence>
<feature type="compositionally biased region" description="Basic and acidic residues" evidence="5">
    <location>
        <begin position="12"/>
        <end position="23"/>
    </location>
</feature>
<organism evidence="8 9">
    <name type="scientific">Amphibalanus amphitrite</name>
    <name type="common">Striped barnacle</name>
    <name type="synonym">Balanus amphitrite</name>
    <dbReference type="NCBI Taxonomy" id="1232801"/>
    <lineage>
        <taxon>Eukaryota</taxon>
        <taxon>Metazoa</taxon>
        <taxon>Ecdysozoa</taxon>
        <taxon>Arthropoda</taxon>
        <taxon>Crustacea</taxon>
        <taxon>Multicrustacea</taxon>
        <taxon>Cirripedia</taxon>
        <taxon>Thoracica</taxon>
        <taxon>Thoracicalcarea</taxon>
        <taxon>Balanomorpha</taxon>
        <taxon>Balanoidea</taxon>
        <taxon>Balanidae</taxon>
        <taxon>Amphibalaninae</taxon>
        <taxon>Amphibalanus</taxon>
    </lineage>
</organism>
<dbReference type="Proteomes" id="UP000440578">
    <property type="component" value="Unassembled WGS sequence"/>
</dbReference>
<protein>
    <submittedName>
        <fullName evidence="8">Facilitated trehalose transporter Tret1</fullName>
    </submittedName>
</protein>
<evidence type="ECO:0000313" key="8">
    <source>
        <dbReference type="EMBL" id="KAF0310069.1"/>
    </source>
</evidence>
<reference evidence="8 9" key="1">
    <citation type="submission" date="2019-07" db="EMBL/GenBank/DDBJ databases">
        <title>Draft genome assembly of a fouling barnacle, Amphibalanus amphitrite (Darwin, 1854): The first reference genome for Thecostraca.</title>
        <authorList>
            <person name="Kim W."/>
        </authorList>
    </citation>
    <scope>NUCLEOTIDE SEQUENCE [LARGE SCALE GENOMIC DNA]</scope>
    <source>
        <strain evidence="8">SNU_AA5</strain>
        <tissue evidence="8">Soma without cirri and trophi</tissue>
    </source>
</reference>
<feature type="transmembrane region" description="Helical" evidence="6">
    <location>
        <begin position="454"/>
        <end position="474"/>
    </location>
</feature>
<name>A0A6A4WXN7_AMPAM</name>
<feature type="region of interest" description="Disordered" evidence="5">
    <location>
        <begin position="1"/>
        <end position="70"/>
    </location>
</feature>
<keyword evidence="9" id="KW-1185">Reference proteome</keyword>
<comment type="caution">
    <text evidence="8">The sequence shown here is derived from an EMBL/GenBank/DDBJ whole genome shotgun (WGS) entry which is preliminary data.</text>
</comment>
<dbReference type="AlphaFoldDB" id="A0A6A4WXN7"/>
<dbReference type="Pfam" id="PF00083">
    <property type="entry name" value="Sugar_tr"/>
    <property type="match status" value="1"/>
</dbReference>
<feature type="transmembrane region" description="Helical" evidence="6">
    <location>
        <begin position="486"/>
        <end position="504"/>
    </location>
</feature>
<dbReference type="InterPro" id="IPR050549">
    <property type="entry name" value="MFS_Trehalose_Transporter"/>
</dbReference>
<dbReference type="InterPro" id="IPR005828">
    <property type="entry name" value="MFS_sugar_transport-like"/>
</dbReference>
<gene>
    <name evidence="8" type="primary">Tret1_18</name>
    <name evidence="8" type="ORF">FJT64_018871</name>
</gene>
<feature type="transmembrane region" description="Helical" evidence="6">
    <location>
        <begin position="238"/>
        <end position="263"/>
    </location>
</feature>
<dbReference type="OrthoDB" id="6346412at2759"/>
<accession>A0A6A4WXN7</accession>
<feature type="transmembrane region" description="Helical" evidence="6">
    <location>
        <begin position="121"/>
        <end position="143"/>
    </location>
</feature>
<dbReference type="PROSITE" id="PS50850">
    <property type="entry name" value="MFS"/>
    <property type="match status" value="1"/>
</dbReference>
<evidence type="ECO:0000256" key="4">
    <source>
        <dbReference type="ARBA" id="ARBA00023136"/>
    </source>
</evidence>
<evidence type="ECO:0000259" key="7">
    <source>
        <dbReference type="PROSITE" id="PS50850"/>
    </source>
</evidence>
<evidence type="ECO:0000256" key="2">
    <source>
        <dbReference type="ARBA" id="ARBA00022692"/>
    </source>
</evidence>
<feature type="transmembrane region" description="Helical" evidence="6">
    <location>
        <begin position="421"/>
        <end position="442"/>
    </location>
</feature>
<feature type="compositionally biased region" description="Basic and acidic residues" evidence="5">
    <location>
        <begin position="54"/>
        <end position="63"/>
    </location>
</feature>
<dbReference type="GO" id="GO:0022857">
    <property type="term" value="F:transmembrane transporter activity"/>
    <property type="evidence" value="ECO:0007669"/>
    <property type="project" value="InterPro"/>
</dbReference>
<dbReference type="GO" id="GO:0016020">
    <property type="term" value="C:membrane"/>
    <property type="evidence" value="ECO:0007669"/>
    <property type="project" value="UniProtKB-SubCell"/>
</dbReference>
<proteinExistence type="predicted"/>
<dbReference type="PANTHER" id="PTHR48021">
    <property type="match status" value="1"/>
</dbReference>
<evidence type="ECO:0000256" key="3">
    <source>
        <dbReference type="ARBA" id="ARBA00022989"/>
    </source>
</evidence>
<feature type="transmembrane region" description="Helical" evidence="6">
    <location>
        <begin position="212"/>
        <end position="232"/>
    </location>
</feature>
<feature type="domain" description="Major facilitator superfamily (MFS) profile" evidence="7">
    <location>
        <begin position="79"/>
        <end position="508"/>
    </location>
</feature>
<sequence length="539" mass="57476">MTGHPEQWSGQRQRDASELREHLLSAPGGDTMANSTTTSGSSGSDSGSSAAQQRLEEKRREAEAQGSGAAPASERWAIQVYAALSSSLLTGQSAAAASFGSIAVDHIERGLGSVPASDGQLTLFLTAHFVGTTLGSLVCGALGQRFGSRTLMLAVTPFSLLAWLAVALSPSVATMTIGRLSLGFLTMIQMSANVLFISATSSPKYRGLLCNFMEMLAALAVSATFLVGKYLVWRHAAVALGVGFNVLAAGLLAPLPADPLFLLTRGRLEEARRALLFYRGADADTSVLKERAVTAAAADERVEVTSLGARLRLLRRRSHCVPLLLLVVQYVVYCWSGAGVVQNYAVVLIRRVGIALDPFLMTIVLNLSRVPITCLNSVLVDRWGRRPLLALSAAGMAACHLAMAASFVWPAVAAHRWLPVASLFSCMVFFALGIGPVTWLLLGELLPRALRELCGGWIMVLFSLLTVSQLQLFPGMLSTLGEAGTFALWAAVMLAYLVFMAVALPETRGLSIEQIERLFESPRDGAQPPRVTSPPPLQV</sequence>
<evidence type="ECO:0000256" key="1">
    <source>
        <dbReference type="ARBA" id="ARBA00004141"/>
    </source>
</evidence>
<feature type="transmembrane region" description="Helical" evidence="6">
    <location>
        <begin position="180"/>
        <end position="200"/>
    </location>
</feature>
<feature type="transmembrane region" description="Helical" evidence="6">
    <location>
        <begin position="388"/>
        <end position="409"/>
    </location>
</feature>
<dbReference type="PANTHER" id="PTHR48021:SF1">
    <property type="entry name" value="GH07001P-RELATED"/>
    <property type="match status" value="1"/>
</dbReference>
<feature type="compositionally biased region" description="Low complexity" evidence="5">
    <location>
        <begin position="35"/>
        <end position="49"/>
    </location>
</feature>